<dbReference type="Proteomes" id="UP000233766">
    <property type="component" value="Unassembled WGS sequence"/>
</dbReference>
<feature type="compositionally biased region" description="Pro residues" evidence="1">
    <location>
        <begin position="1"/>
        <end position="10"/>
    </location>
</feature>
<reference evidence="3 4" key="1">
    <citation type="submission" date="2017-12" db="EMBL/GenBank/DDBJ databases">
        <title>Sequencing the genomes of 1000 Actinobacteria strains.</title>
        <authorList>
            <person name="Klenk H.-P."/>
        </authorList>
    </citation>
    <scope>NUCLEOTIDE SEQUENCE [LARGE SCALE GENOMIC DNA]</scope>
    <source>
        <strain evidence="3 4">DSM 44489</strain>
    </source>
</reference>
<gene>
    <name evidence="3" type="ORF">ATK86_7117</name>
</gene>
<accession>A0A2N3V577</accession>
<evidence type="ECO:0000256" key="1">
    <source>
        <dbReference type="SAM" id="MobiDB-lite"/>
    </source>
</evidence>
<feature type="region of interest" description="Disordered" evidence="1">
    <location>
        <begin position="1"/>
        <end position="21"/>
    </location>
</feature>
<keyword evidence="2" id="KW-0472">Membrane</keyword>
<evidence type="ECO:0000313" key="4">
    <source>
        <dbReference type="Proteomes" id="UP000233766"/>
    </source>
</evidence>
<evidence type="ECO:0000313" key="3">
    <source>
        <dbReference type="EMBL" id="PKV76716.1"/>
    </source>
</evidence>
<name>A0A2N3V577_9NOCA</name>
<dbReference type="RefSeq" id="WP_101468890.1">
    <property type="nucleotide sequence ID" value="NZ_PJMW01000003.1"/>
</dbReference>
<comment type="caution">
    <text evidence="3">The sequence shown here is derived from an EMBL/GenBank/DDBJ whole genome shotgun (WGS) entry which is preliminary data.</text>
</comment>
<sequence length="67" mass="6910">MVATNPPIPQQEPADGDPPPHRIDWFNVSAVTCASTIAVAVAIGADNVVAGVSAGAFVLNLAKMLRR</sequence>
<keyword evidence="2" id="KW-1133">Transmembrane helix</keyword>
<dbReference type="EMBL" id="PJMW01000003">
    <property type="protein sequence ID" value="PKV76716.1"/>
    <property type="molecule type" value="Genomic_DNA"/>
</dbReference>
<dbReference type="AlphaFoldDB" id="A0A2N3V577"/>
<organism evidence="3 4">
    <name type="scientific">Nocardia fluminea</name>
    <dbReference type="NCBI Taxonomy" id="134984"/>
    <lineage>
        <taxon>Bacteria</taxon>
        <taxon>Bacillati</taxon>
        <taxon>Actinomycetota</taxon>
        <taxon>Actinomycetes</taxon>
        <taxon>Mycobacteriales</taxon>
        <taxon>Nocardiaceae</taxon>
        <taxon>Nocardia</taxon>
    </lineage>
</organism>
<feature type="transmembrane region" description="Helical" evidence="2">
    <location>
        <begin position="37"/>
        <end position="62"/>
    </location>
</feature>
<proteinExistence type="predicted"/>
<keyword evidence="4" id="KW-1185">Reference proteome</keyword>
<keyword evidence="2" id="KW-0812">Transmembrane</keyword>
<protein>
    <submittedName>
        <fullName evidence="3">Uncharacterized protein</fullName>
    </submittedName>
</protein>
<evidence type="ECO:0000256" key="2">
    <source>
        <dbReference type="SAM" id="Phobius"/>
    </source>
</evidence>